<dbReference type="PANTHER" id="PTHR47460:SF1">
    <property type="entry name" value="SERINE_THREONINE-PROTEIN KINASE-LIKE PROTEIN ACR4"/>
    <property type="match status" value="1"/>
</dbReference>
<dbReference type="GO" id="GO:0005576">
    <property type="term" value="C:extracellular region"/>
    <property type="evidence" value="ECO:0007669"/>
    <property type="project" value="UniProtKB-SubCell"/>
</dbReference>
<evidence type="ECO:0000256" key="1">
    <source>
        <dbReference type="ARBA" id="ARBA00004479"/>
    </source>
</evidence>
<evidence type="ECO:0000256" key="7">
    <source>
        <dbReference type="ARBA" id="ARBA00022989"/>
    </source>
</evidence>
<comment type="subcellular location">
    <subcellularLocation>
        <location evidence="1">Membrane</location>
        <topology evidence="1">Single-pass type I membrane protein</topology>
    </subcellularLocation>
    <subcellularLocation>
        <location evidence="2">Secreted</location>
    </subcellularLocation>
</comment>
<dbReference type="EMBL" id="KB008144">
    <property type="protein sequence ID" value="ELR11986.1"/>
    <property type="molecule type" value="Genomic_DNA"/>
</dbReference>
<dbReference type="KEGG" id="acan:ACA1_318660"/>
<organism evidence="16 17">
    <name type="scientific">Acanthamoeba castellanii (strain ATCC 30010 / Neff)</name>
    <dbReference type="NCBI Taxonomy" id="1257118"/>
    <lineage>
        <taxon>Eukaryota</taxon>
        <taxon>Amoebozoa</taxon>
        <taxon>Discosea</taxon>
        <taxon>Longamoebia</taxon>
        <taxon>Centramoebida</taxon>
        <taxon>Acanthamoebidae</taxon>
        <taxon>Acanthamoeba</taxon>
    </lineage>
</organism>
<dbReference type="InterPro" id="IPR013273">
    <property type="entry name" value="ADAMTS/ADAMTS-like"/>
</dbReference>
<dbReference type="Proteomes" id="UP000011083">
    <property type="component" value="Unassembled WGS sequence"/>
</dbReference>
<evidence type="ECO:0000256" key="4">
    <source>
        <dbReference type="ARBA" id="ARBA00022525"/>
    </source>
</evidence>
<comment type="catalytic activity">
    <reaction evidence="13">
        <text>L-seryl-[protein] + ATP = O-phospho-L-seryl-[protein] + ADP + H(+)</text>
        <dbReference type="Rhea" id="RHEA:17989"/>
        <dbReference type="Rhea" id="RHEA-COMP:9863"/>
        <dbReference type="Rhea" id="RHEA-COMP:11604"/>
        <dbReference type="ChEBI" id="CHEBI:15378"/>
        <dbReference type="ChEBI" id="CHEBI:29999"/>
        <dbReference type="ChEBI" id="CHEBI:30616"/>
        <dbReference type="ChEBI" id="CHEBI:83421"/>
        <dbReference type="ChEBI" id="CHEBI:456216"/>
        <dbReference type="EC" id="2.7.11.1"/>
    </reaction>
</comment>
<evidence type="ECO:0000256" key="3">
    <source>
        <dbReference type="ARBA" id="ARBA00012513"/>
    </source>
</evidence>
<dbReference type="EC" id="2.7.11.1" evidence="3"/>
<evidence type="ECO:0000256" key="14">
    <source>
        <dbReference type="SAM" id="Phobius"/>
    </source>
</evidence>
<dbReference type="STRING" id="1257118.L8GII2"/>
<gene>
    <name evidence="16" type="ORF">ACA1_318660</name>
</gene>
<keyword evidence="8 14" id="KW-0472">Membrane</keyword>
<feature type="transmembrane region" description="Helical" evidence="14">
    <location>
        <begin position="1259"/>
        <end position="1280"/>
    </location>
</feature>
<dbReference type="SUPFAM" id="SSF50985">
    <property type="entry name" value="RCC1/BLIP-II"/>
    <property type="match status" value="1"/>
</dbReference>
<dbReference type="InterPro" id="IPR009091">
    <property type="entry name" value="RCC1/BLIP-II"/>
</dbReference>
<dbReference type="OrthoDB" id="5970478at2759"/>
<keyword evidence="17" id="KW-1185">Reference proteome</keyword>
<accession>L8GII2</accession>
<keyword evidence="10" id="KW-0675">Receptor</keyword>
<keyword evidence="7 14" id="KW-1133">Transmembrane helix</keyword>
<dbReference type="GO" id="GO:0030198">
    <property type="term" value="P:extracellular matrix organization"/>
    <property type="evidence" value="ECO:0007669"/>
    <property type="project" value="InterPro"/>
</dbReference>
<keyword evidence="4" id="KW-0964">Secreted</keyword>
<dbReference type="GeneID" id="14912464"/>
<keyword evidence="6 15" id="KW-0732">Signal</keyword>
<feature type="signal peptide" evidence="15">
    <location>
        <begin position="1"/>
        <end position="20"/>
    </location>
</feature>
<evidence type="ECO:0000256" key="15">
    <source>
        <dbReference type="SAM" id="SignalP"/>
    </source>
</evidence>
<dbReference type="GO" id="GO:0004674">
    <property type="term" value="F:protein serine/threonine kinase activity"/>
    <property type="evidence" value="ECO:0007669"/>
    <property type="project" value="UniProtKB-KW"/>
</dbReference>
<evidence type="ECO:0000256" key="2">
    <source>
        <dbReference type="ARBA" id="ARBA00004613"/>
    </source>
</evidence>
<evidence type="ECO:0000256" key="11">
    <source>
        <dbReference type="ARBA" id="ARBA00023180"/>
    </source>
</evidence>
<evidence type="ECO:0000256" key="6">
    <source>
        <dbReference type="ARBA" id="ARBA00022729"/>
    </source>
</evidence>
<dbReference type="VEuPathDB" id="AmoebaDB:ACA1_318660"/>
<comment type="catalytic activity">
    <reaction evidence="12">
        <text>L-threonyl-[protein] + ATP = O-phospho-L-threonyl-[protein] + ADP + H(+)</text>
        <dbReference type="Rhea" id="RHEA:46608"/>
        <dbReference type="Rhea" id="RHEA-COMP:11060"/>
        <dbReference type="Rhea" id="RHEA-COMP:11605"/>
        <dbReference type="ChEBI" id="CHEBI:15378"/>
        <dbReference type="ChEBI" id="CHEBI:30013"/>
        <dbReference type="ChEBI" id="CHEBI:30616"/>
        <dbReference type="ChEBI" id="CHEBI:61977"/>
        <dbReference type="ChEBI" id="CHEBI:456216"/>
        <dbReference type="EC" id="2.7.11.1"/>
    </reaction>
</comment>
<dbReference type="Gene3D" id="2.130.10.30">
    <property type="entry name" value="Regulator of chromosome condensation 1/beta-lactamase-inhibitor protein II"/>
    <property type="match status" value="2"/>
</dbReference>
<feature type="chain" id="PRO_5003989555" description="non-specific serine/threonine protein kinase" evidence="15">
    <location>
        <begin position="21"/>
        <end position="1292"/>
    </location>
</feature>
<protein>
    <recommendedName>
        <fullName evidence="3">non-specific serine/threonine protein kinase</fullName>
        <ecNumber evidence="3">2.7.11.1</ecNumber>
    </recommendedName>
</protein>
<evidence type="ECO:0000256" key="5">
    <source>
        <dbReference type="ARBA" id="ARBA00022692"/>
    </source>
</evidence>
<evidence type="ECO:0000256" key="9">
    <source>
        <dbReference type="ARBA" id="ARBA00023157"/>
    </source>
</evidence>
<dbReference type="PANTHER" id="PTHR47460">
    <property type="entry name" value="SERINE/THREONINE-PROTEIN KINASE-LIKE PROTEIN ACR4"/>
    <property type="match status" value="1"/>
</dbReference>
<evidence type="ECO:0000256" key="12">
    <source>
        <dbReference type="ARBA" id="ARBA00047899"/>
    </source>
</evidence>
<evidence type="ECO:0000256" key="10">
    <source>
        <dbReference type="ARBA" id="ARBA00023170"/>
    </source>
</evidence>
<reference evidence="16 17" key="1">
    <citation type="journal article" date="2013" name="Genome Biol.">
        <title>Genome of Acanthamoeba castellanii highlights extensive lateral gene transfer and early evolution of tyrosine kinase signaling.</title>
        <authorList>
            <person name="Clarke M."/>
            <person name="Lohan A.J."/>
            <person name="Liu B."/>
            <person name="Lagkouvardos I."/>
            <person name="Roy S."/>
            <person name="Zafar N."/>
            <person name="Bertelli C."/>
            <person name="Schilde C."/>
            <person name="Kianianmomeni A."/>
            <person name="Burglin T.R."/>
            <person name="Frech C."/>
            <person name="Turcotte B."/>
            <person name="Kopec K.O."/>
            <person name="Synnott J.M."/>
            <person name="Choo C."/>
            <person name="Paponov I."/>
            <person name="Finkler A."/>
            <person name="Soon Heng Tan C."/>
            <person name="Hutchins A.P."/>
            <person name="Weinmeier T."/>
            <person name="Rattei T."/>
            <person name="Chu J.S."/>
            <person name="Gimenez G."/>
            <person name="Irimia M."/>
            <person name="Rigden D.J."/>
            <person name="Fitzpatrick D.A."/>
            <person name="Lorenzo-Morales J."/>
            <person name="Bateman A."/>
            <person name="Chiu C.H."/>
            <person name="Tang P."/>
            <person name="Hegemann P."/>
            <person name="Fromm H."/>
            <person name="Raoult D."/>
            <person name="Greub G."/>
            <person name="Miranda-Saavedra D."/>
            <person name="Chen N."/>
            <person name="Nash P."/>
            <person name="Ginger M.L."/>
            <person name="Horn M."/>
            <person name="Schaap P."/>
            <person name="Caler L."/>
            <person name="Loftus B."/>
        </authorList>
    </citation>
    <scope>NUCLEOTIDE SEQUENCE [LARGE SCALE GENOMIC DNA]</scope>
    <source>
        <strain evidence="16 17">Neff</strain>
    </source>
</reference>
<keyword evidence="5 14" id="KW-0812">Transmembrane</keyword>
<dbReference type="GO" id="GO:0016020">
    <property type="term" value="C:membrane"/>
    <property type="evidence" value="ECO:0007669"/>
    <property type="project" value="UniProtKB-SubCell"/>
</dbReference>
<name>L8GII2_ACACF</name>
<evidence type="ECO:0000313" key="17">
    <source>
        <dbReference type="Proteomes" id="UP000011083"/>
    </source>
</evidence>
<keyword evidence="11" id="KW-0325">Glycoprotein</keyword>
<dbReference type="RefSeq" id="XP_004333999.1">
    <property type="nucleotide sequence ID" value="XM_004333951.1"/>
</dbReference>
<evidence type="ECO:0000256" key="13">
    <source>
        <dbReference type="ARBA" id="ARBA00048679"/>
    </source>
</evidence>
<sequence>MLEDKLLFLLLLVLASVAMAAGLAPSKRQLFANPTYACALRSTGHVDCWGQDPGGGSVAAPTNQQFWAISSGVAFTCALAYDGHVQCWGDGAKSYSSTAQSVMVRNDTLCVRTDDLHFECPGSDPDNLVGSYTFSKLAFTHNRTCAAHSSSGTIVCWNRAGTLLAWSTIDMAQMVMSDSWTCGVEQGTGALQCMEVAEEYDDYGLPLPVAQPPPPPEGIFLPGTLVSNGDDFCALSVDHMAACWGNSFPAGTLNSVATTAFVQLTLGERFACGLQASGTPLCWGDNTHGVMSPPDGVTFVLLAASSGYVCGMREDEVTVCWGANAPTDRPCPTACFHNGTLDADECRCQCPSVERNCTCPVDSCKNGGRVQNDGSCSCECHNSCSTGCVRQADCSCRCPATPPPPNLSDVPGSAPQSALSYRISGGESTLPVEKITGQTIPDATECRKVLVYLRLADTAVWSGASCADSGSLFVGANMANLDINQHRMASVRLSGDKNGGWLYRIIKCVPENNTLLICPLNWSMDSVHCPGPDRDCSQCLPRGRGSTNTTDYSSTCTKGPAPDQASQLSSVVLAGGYSGYHAERSGSSNWQVPLPQGVTCATRFLMFRSQEWVLEFDGWWTYTGFLLVKLHADGNGDYSYIYHGCNEASSSILLEPRNWAISPLHCPDLDCSSCLASSQQDTCLPSNMVPYGLEATAGLNNSMTLSWRDAGAPPGTIYAVYISSANTPAIRYITSSRLLQVDLSGTGLGTRLQARVVRVYCPTTCPTGGCSFNSSGGVQLARSVAERDECEDGVVDCMGVCNGTALRNPCGVCTLPADYYMGDDYWVDCANTCGGSAYISECGVCVGGRSGLAPNAHKDCQGTCFGKATRDECGVCHDEDDHRSSRDCTGMCGGQAVVDECGQCVLGTTGREMNAAKDCAGQCFGKRLPTDPACQCEREELDSCFVCGGDNSTCAGCDGVPNSGMVRDLCGVCGGDNTTCCFLPFAQATVVIRDFQAIALRTTLDAGETLLVQNLHEGRAYTVTLSQLDDGEALPPRIFSELRPGNALRIEISQPGKYRLTTVESSTVSAVFTVRYNAKTPDACGHCIDTELLSDALPLHMEAYEHCCSVMESNNVHAWFATTHYHDDLALSTTTRVVQRSENYQSAPVRHQLRLVKPHMVDTSVWSAVGQRLAVGDLVVLENRDLLDHVISITGPQPMPDVVLDRGTVAVVGPVLTPGSYRVESKTNLINTTFTVEFTFACTVHAHEEQLPEGEYHGFTLAVMLLLLAAGVVVAAAVYLRAQKGAISRLAL</sequence>
<keyword evidence="9" id="KW-1015">Disulfide bond</keyword>
<proteinExistence type="predicted"/>
<evidence type="ECO:0000256" key="8">
    <source>
        <dbReference type="ARBA" id="ARBA00023136"/>
    </source>
</evidence>
<evidence type="ECO:0000313" key="16">
    <source>
        <dbReference type="EMBL" id="ELR11986.1"/>
    </source>
</evidence>
<dbReference type="PRINTS" id="PR01857">
    <property type="entry name" value="ADAMTSFAMILY"/>
</dbReference>